<evidence type="ECO:0000259" key="2">
    <source>
        <dbReference type="Pfam" id="PF13542"/>
    </source>
</evidence>
<keyword evidence="5" id="KW-1185">Reference proteome</keyword>
<evidence type="ECO:0000259" key="3">
    <source>
        <dbReference type="Pfam" id="PF14690"/>
    </source>
</evidence>
<gene>
    <name evidence="4" type="ORF">NDK43_20530</name>
</gene>
<sequence>MFSVLLELPEFEVVNQEIFSTHYLVHVEKKMDEERCPHCGFHTRIVHDSRTRKIRDLSVLNKPLFLLVYVKRYRCQNCEEVFSSSFESVASHQRYTNRFRQFIYEQVLGTTIQDISRKYQIAYSTVERIFYSVAYEKAKDHQAVIQEIQDDQDITLSLDEIAVRKGHKYETVLYNANLGAVMGMHKNRDFDSTFKLLSLKVIHPDKVKNVVVDMWDPFHKAIRKAFPNAQIIVDKYHVVQKVTQALDQVRKKIPGLKKSRFVLLKSYENVKEKDREKLNELLETHESLAYGYFLKELFRDFYKSHDYETANQLLKEWLHLAWSSPFSSFHEVAKTIENWRIQILQYFKTPFTNGRTEGTNHKIKNIKRRAYGYRNLHRFRTRVFLECTGKTYEKWVS</sequence>
<dbReference type="InterPro" id="IPR047951">
    <property type="entry name" value="Transpos_ISL3"/>
</dbReference>
<dbReference type="Pfam" id="PF13542">
    <property type="entry name" value="HTH_Tnp_ISL3"/>
    <property type="match status" value="1"/>
</dbReference>
<dbReference type="Pfam" id="PF01610">
    <property type="entry name" value="DDE_Tnp_ISL3"/>
    <property type="match status" value="1"/>
</dbReference>
<dbReference type="PANTHER" id="PTHR33498:SF1">
    <property type="entry name" value="TRANSPOSASE FOR INSERTION SEQUENCE ELEMENT IS1557"/>
    <property type="match status" value="1"/>
</dbReference>
<dbReference type="EMBL" id="JAMQCR010000002">
    <property type="protein sequence ID" value="MCM2534301.1"/>
    <property type="molecule type" value="Genomic_DNA"/>
</dbReference>
<dbReference type="InterPro" id="IPR032877">
    <property type="entry name" value="Transposase_HTH"/>
</dbReference>
<dbReference type="InterPro" id="IPR002560">
    <property type="entry name" value="Transposase_DDE"/>
</dbReference>
<dbReference type="NCBIfam" id="NF033550">
    <property type="entry name" value="transpos_ISL3"/>
    <property type="match status" value="1"/>
</dbReference>
<evidence type="ECO:0000313" key="4">
    <source>
        <dbReference type="EMBL" id="MCM2534301.1"/>
    </source>
</evidence>
<accession>A0ABT0WD98</accession>
<evidence type="ECO:0000259" key="1">
    <source>
        <dbReference type="Pfam" id="PF01610"/>
    </source>
</evidence>
<reference evidence="4 5" key="1">
    <citation type="submission" date="2022-06" db="EMBL/GenBank/DDBJ databases">
        <authorList>
            <person name="Jeon C.O."/>
        </authorList>
    </citation>
    <scope>NUCLEOTIDE SEQUENCE [LARGE SCALE GENOMIC DNA]</scope>
    <source>
        <strain evidence="4 5">KCTC 13943</strain>
    </source>
</reference>
<feature type="domain" description="Transposase IS204/IS1001/IS1096/IS1165 DDE" evidence="1">
    <location>
        <begin position="156"/>
        <end position="383"/>
    </location>
</feature>
<dbReference type="InterPro" id="IPR029261">
    <property type="entry name" value="Transposase_Znf"/>
</dbReference>
<feature type="domain" description="Transposase IS204/IS1001/IS1096/IS1165 helix-turn-helix" evidence="2">
    <location>
        <begin position="87"/>
        <end position="132"/>
    </location>
</feature>
<proteinExistence type="predicted"/>
<protein>
    <submittedName>
        <fullName evidence="4">ISL3 family transposase</fullName>
    </submittedName>
</protein>
<name>A0ABT0WD98_9BACI</name>
<dbReference type="Pfam" id="PF14690">
    <property type="entry name" value="Zn_ribbon_ISL3"/>
    <property type="match status" value="1"/>
</dbReference>
<feature type="domain" description="Transposase IS204/IS1001/IS1096/IS1165 zinc-finger" evidence="3">
    <location>
        <begin position="34"/>
        <end position="78"/>
    </location>
</feature>
<organism evidence="4 5">
    <name type="scientific">Neobacillus pocheonensis</name>
    <dbReference type="NCBI Taxonomy" id="363869"/>
    <lineage>
        <taxon>Bacteria</taxon>
        <taxon>Bacillati</taxon>
        <taxon>Bacillota</taxon>
        <taxon>Bacilli</taxon>
        <taxon>Bacillales</taxon>
        <taxon>Bacillaceae</taxon>
        <taxon>Neobacillus</taxon>
    </lineage>
</organism>
<evidence type="ECO:0000313" key="5">
    <source>
        <dbReference type="Proteomes" id="UP001523262"/>
    </source>
</evidence>
<comment type="caution">
    <text evidence="4">The sequence shown here is derived from an EMBL/GenBank/DDBJ whole genome shotgun (WGS) entry which is preliminary data.</text>
</comment>
<dbReference type="Proteomes" id="UP001523262">
    <property type="component" value="Unassembled WGS sequence"/>
</dbReference>
<dbReference type="PANTHER" id="PTHR33498">
    <property type="entry name" value="TRANSPOSASE FOR INSERTION SEQUENCE ELEMENT IS1557"/>
    <property type="match status" value="1"/>
</dbReference>